<evidence type="ECO:0000313" key="3">
    <source>
        <dbReference type="Proteomes" id="UP001348641"/>
    </source>
</evidence>
<name>A0ABU7KZB3_9ACTN</name>
<evidence type="ECO:0000313" key="2">
    <source>
        <dbReference type="EMBL" id="MEE2054609.1"/>
    </source>
</evidence>
<protein>
    <recommendedName>
        <fullName evidence="4">Integral membrane protein</fullName>
    </recommendedName>
</protein>
<dbReference type="RefSeq" id="WP_330161442.1">
    <property type="nucleotide sequence ID" value="NZ_BAAAJA010000003.1"/>
</dbReference>
<feature type="transmembrane region" description="Helical" evidence="1">
    <location>
        <begin position="86"/>
        <end position="103"/>
    </location>
</feature>
<accession>A0ABU7KZB3</accession>
<dbReference type="Proteomes" id="UP001348641">
    <property type="component" value="Unassembled WGS sequence"/>
</dbReference>
<evidence type="ECO:0000256" key="1">
    <source>
        <dbReference type="SAM" id="Phobius"/>
    </source>
</evidence>
<keyword evidence="1" id="KW-0472">Membrane</keyword>
<feature type="transmembrane region" description="Helical" evidence="1">
    <location>
        <begin position="109"/>
        <end position="127"/>
    </location>
</feature>
<gene>
    <name evidence="2" type="ORF">Q8A49_29345</name>
</gene>
<evidence type="ECO:0008006" key="4">
    <source>
        <dbReference type="Google" id="ProtNLM"/>
    </source>
</evidence>
<organism evidence="2 3">
    <name type="scientific">Nocardiopsis tropica</name>
    <dbReference type="NCBI Taxonomy" id="109330"/>
    <lineage>
        <taxon>Bacteria</taxon>
        <taxon>Bacillati</taxon>
        <taxon>Actinomycetota</taxon>
        <taxon>Actinomycetes</taxon>
        <taxon>Streptosporangiales</taxon>
        <taxon>Nocardiopsidaceae</taxon>
        <taxon>Nocardiopsis</taxon>
    </lineage>
</organism>
<proteinExistence type="predicted"/>
<sequence length="147" mass="14624">MNARTRPSSVTAVLVLLILITLYQLGAGGLALLGGFAAQAAPSMPTATEVPAWAIFVAAAVALVYGAASLALTVMFARGRPAARPAALGVNAVYGVGILALAFTPVSGLPELVAAAFAFTVIALLYSRSARAYFAGSTSPAASGTLA</sequence>
<dbReference type="EMBL" id="JAUUCC010000121">
    <property type="protein sequence ID" value="MEE2054609.1"/>
    <property type="molecule type" value="Genomic_DNA"/>
</dbReference>
<keyword evidence="1" id="KW-1133">Transmembrane helix</keyword>
<feature type="transmembrane region" description="Helical" evidence="1">
    <location>
        <begin position="50"/>
        <end position="74"/>
    </location>
</feature>
<reference evidence="2 3" key="1">
    <citation type="submission" date="2023-07" db="EMBL/GenBank/DDBJ databases">
        <authorList>
            <person name="Girao M."/>
            <person name="Carvalho M.F."/>
        </authorList>
    </citation>
    <scope>NUCLEOTIDE SEQUENCE [LARGE SCALE GENOMIC DNA]</scope>
    <source>
        <strain evidence="2 3">66/93</strain>
    </source>
</reference>
<comment type="caution">
    <text evidence="2">The sequence shown here is derived from an EMBL/GenBank/DDBJ whole genome shotgun (WGS) entry which is preliminary data.</text>
</comment>
<keyword evidence="1" id="KW-0812">Transmembrane</keyword>